<dbReference type="InterPro" id="IPR044840">
    <property type="entry name" value="Nup188"/>
</dbReference>
<reference evidence="1 2" key="1">
    <citation type="journal article" date="2024" name="Plant Biotechnol. J.">
        <title>Dendrobium thyrsiflorum genome and its molecular insights into genes involved in important horticultural traits.</title>
        <authorList>
            <person name="Chen B."/>
            <person name="Wang J.Y."/>
            <person name="Zheng P.J."/>
            <person name="Li K.L."/>
            <person name="Liang Y.M."/>
            <person name="Chen X.F."/>
            <person name="Zhang C."/>
            <person name="Zhao X."/>
            <person name="He X."/>
            <person name="Zhang G.Q."/>
            <person name="Liu Z.J."/>
            <person name="Xu Q."/>
        </authorList>
    </citation>
    <scope>NUCLEOTIDE SEQUENCE [LARGE SCALE GENOMIC DNA]</scope>
    <source>
        <strain evidence="1">GZMU011</strain>
    </source>
</reference>
<name>A0ABD0U594_DENTH</name>
<dbReference type="InterPro" id="IPR016024">
    <property type="entry name" value="ARM-type_fold"/>
</dbReference>
<proteinExistence type="predicted"/>
<dbReference type="Proteomes" id="UP001552299">
    <property type="component" value="Unassembled WGS sequence"/>
</dbReference>
<comment type="caution">
    <text evidence="1">The sequence shown here is derived from an EMBL/GenBank/DDBJ whole genome shotgun (WGS) entry which is preliminary data.</text>
</comment>
<dbReference type="PANTHER" id="PTHR31431:SF1">
    <property type="entry name" value="NUCLEOPORIN NUP188"/>
    <property type="match status" value="1"/>
</dbReference>
<keyword evidence="2" id="KW-1185">Reference proteome</keyword>
<dbReference type="AlphaFoldDB" id="A0ABD0U594"/>
<accession>A0ABD0U594</accession>
<organism evidence="1 2">
    <name type="scientific">Dendrobium thyrsiflorum</name>
    <name type="common">Pinecone-like raceme dendrobium</name>
    <name type="synonym">Orchid</name>
    <dbReference type="NCBI Taxonomy" id="117978"/>
    <lineage>
        <taxon>Eukaryota</taxon>
        <taxon>Viridiplantae</taxon>
        <taxon>Streptophyta</taxon>
        <taxon>Embryophyta</taxon>
        <taxon>Tracheophyta</taxon>
        <taxon>Spermatophyta</taxon>
        <taxon>Magnoliopsida</taxon>
        <taxon>Liliopsida</taxon>
        <taxon>Asparagales</taxon>
        <taxon>Orchidaceae</taxon>
        <taxon>Epidendroideae</taxon>
        <taxon>Malaxideae</taxon>
        <taxon>Dendrobiinae</taxon>
        <taxon>Dendrobium</taxon>
    </lineage>
</organism>
<protein>
    <submittedName>
        <fullName evidence="1">Uncharacterized protein</fullName>
    </submittedName>
</protein>
<gene>
    <name evidence="1" type="ORF">M5K25_021964</name>
</gene>
<dbReference type="SUPFAM" id="SSF48371">
    <property type="entry name" value="ARM repeat"/>
    <property type="match status" value="1"/>
</dbReference>
<sequence>MNPCIPKQLEIMGLLNKICVRVISSLTVHFIEDGGHASNIAICLNILAQMLKCAPSHVIDMVLSSNIVGTTYAVSPSDAWLLSGGLSGMLLVGHAEESGCFLLTASVLDLTVQLIEKGSGDTVVCALAVFSLRYFFVSHMHMMYKLKYGPWKVILKVLDVVRSCVKGARGCQKLGSMIRDILNLDSSILNSLCQLLYVSEQAMEKSIRTHWYGLKETEDLQEVACSALEIFYYLLADLLKGTFLASPPFVQILIPSSSKTLSVFSATLSLMSLFSNPAVQVAAAKVLSMLCVIASRLQPYSLENITLADAVQIGDLTATICRILDEEPGRKDFLISILDFLVSAACFQPSLLVSIISSHVAEESLGVNAGHVNNKLTQALLVNQINSGRRSAIDSVLKYVNRSELLINSDPRILMSTLNFLKSLWDGGVPYMDTLDKVRKSARFWEHLSSVLAKRLNFDHPLKDLSVDDIQHATYRYRCQGIVLEIMARELFLQEKEYKNEIYGTHDSNNSSKGHAKNRLIFEASQSLIKLLQNDILSNWNEGSIMDNLMKSYSSVDMIQESFLMLRRKIQVRWSLAERRKRLEAETKEEKLASFPRGEEKRWNKLASFSKETRRFK</sequence>
<evidence type="ECO:0000313" key="2">
    <source>
        <dbReference type="Proteomes" id="UP001552299"/>
    </source>
</evidence>
<dbReference type="PANTHER" id="PTHR31431">
    <property type="entry name" value="NUCLEOPORIN NUP188 HOMOLOG"/>
    <property type="match status" value="1"/>
</dbReference>
<evidence type="ECO:0000313" key="1">
    <source>
        <dbReference type="EMBL" id="KAL0907549.1"/>
    </source>
</evidence>
<dbReference type="EMBL" id="JANQDX010000017">
    <property type="protein sequence ID" value="KAL0907549.1"/>
    <property type="molecule type" value="Genomic_DNA"/>
</dbReference>